<sequence>MSPPTSAEQRAKIETLLADGKIPRKDIGKHVDPPVCYGTVVRIQRNLKKYGTTNKPRQGVVGRPAKITEPMAQAVLEALTEKPEMYLEELARVLHDEFDEWVSVATLSRYLKKEGWVKEKDGENCTPPAHPASVRAGAGAAKNKTTESESESSVTTDEGQDEMDQAVVAIIPAPPLPMTPELQQRLQKLNNSAMRFFSATLSKDPTADLSPLFEKYRTLYPARRERAHEKSAATVDVSPVTTAVQRVSHGTSDNVVQWSRRPAPQPQRTVSPAVQTPVSPFPPAQTPTDAKLQELSPTPSDQSRKS</sequence>
<dbReference type="SUPFAM" id="SSF46689">
    <property type="entry name" value="Homeodomain-like"/>
    <property type="match status" value="1"/>
</dbReference>
<dbReference type="Proteomes" id="UP001412239">
    <property type="component" value="Unassembled WGS sequence"/>
</dbReference>
<dbReference type="AlphaFoldDB" id="A0A292Q4C7"/>
<dbReference type="Pfam" id="PF13565">
    <property type="entry name" value="HTH_32"/>
    <property type="match status" value="1"/>
</dbReference>
<accession>A0A292Q4C7</accession>
<feature type="compositionally biased region" description="Polar residues" evidence="1">
    <location>
        <begin position="295"/>
        <end position="306"/>
    </location>
</feature>
<name>A0A292Q4C7_9PEZI</name>
<keyword evidence="3" id="KW-1185">Reference proteome</keyword>
<organism evidence="2 3">
    <name type="scientific">Tuber aestivum</name>
    <name type="common">summer truffle</name>
    <dbReference type="NCBI Taxonomy" id="59557"/>
    <lineage>
        <taxon>Eukaryota</taxon>
        <taxon>Fungi</taxon>
        <taxon>Dikarya</taxon>
        <taxon>Ascomycota</taxon>
        <taxon>Pezizomycotina</taxon>
        <taxon>Pezizomycetes</taxon>
        <taxon>Pezizales</taxon>
        <taxon>Tuberaceae</taxon>
        <taxon>Tuber</taxon>
    </lineage>
</organism>
<feature type="compositionally biased region" description="Polar residues" evidence="1">
    <location>
        <begin position="246"/>
        <end position="257"/>
    </location>
</feature>
<dbReference type="EMBL" id="LN890956">
    <property type="protein sequence ID" value="CUS14639.1"/>
    <property type="molecule type" value="Genomic_DNA"/>
</dbReference>
<feature type="region of interest" description="Disordered" evidence="1">
    <location>
        <begin position="246"/>
        <end position="306"/>
    </location>
</feature>
<evidence type="ECO:0000256" key="1">
    <source>
        <dbReference type="SAM" id="MobiDB-lite"/>
    </source>
</evidence>
<dbReference type="InterPro" id="IPR009057">
    <property type="entry name" value="Homeodomain-like_sf"/>
</dbReference>
<gene>
    <name evidence="2" type="ORF">GSTUAT00001164001</name>
</gene>
<protein>
    <submittedName>
        <fullName evidence="2">Uncharacterized protein</fullName>
    </submittedName>
</protein>
<feature type="region of interest" description="Disordered" evidence="1">
    <location>
        <begin position="119"/>
        <end position="161"/>
    </location>
</feature>
<feature type="compositionally biased region" description="Polar residues" evidence="1">
    <location>
        <begin position="266"/>
        <end position="278"/>
    </location>
</feature>
<evidence type="ECO:0000313" key="2">
    <source>
        <dbReference type="EMBL" id="CUS14639.1"/>
    </source>
</evidence>
<reference evidence="2" key="1">
    <citation type="submission" date="2015-10" db="EMBL/GenBank/DDBJ databases">
        <authorList>
            <person name="Regsiter A."/>
            <person name="william w."/>
        </authorList>
    </citation>
    <scope>NUCLEOTIDE SEQUENCE</scope>
    <source>
        <strain evidence="2">Montdore</strain>
    </source>
</reference>
<proteinExistence type="predicted"/>
<evidence type="ECO:0000313" key="3">
    <source>
        <dbReference type="Proteomes" id="UP001412239"/>
    </source>
</evidence>